<reference evidence="8 9" key="1">
    <citation type="submission" date="2016-03" db="EMBL/GenBank/DDBJ databases">
        <title>Shallow-sea hydrothermal system.</title>
        <authorList>
            <person name="Tang K."/>
        </authorList>
    </citation>
    <scope>NUCLEOTIDE SEQUENCE [LARGE SCALE GENOMIC DNA]</scope>
    <source>
        <strain evidence="8 9">JLT9</strain>
    </source>
</reference>
<dbReference type="PANTHER" id="PTHR38459">
    <property type="entry name" value="PROPHAGE BACTOPRENOL-LINKED GLUCOSE TRANSLOCASE HOMOLOG"/>
    <property type="match status" value="1"/>
</dbReference>
<dbReference type="EMBL" id="CP014989">
    <property type="protein sequence ID" value="ANS78637.1"/>
    <property type="molecule type" value="Genomic_DNA"/>
</dbReference>
<accession>A0A1B1NB32</accession>
<sequence>MRALLRFVLVGVANTAVYYLFYRLLLLGMPYVPAHLLAWSGAVVFSFFANSLFTFGVRPTWRRFLAFPLTTLVNLTFTTVGSVLLVEAAGMDERYATLVMGIAAVPLTFVLTRYVLTAGREQPAPPPG</sequence>
<feature type="transmembrane region" description="Helical" evidence="6">
    <location>
        <begin position="64"/>
        <end position="89"/>
    </location>
</feature>
<evidence type="ECO:0000313" key="9">
    <source>
        <dbReference type="Proteomes" id="UP000092482"/>
    </source>
</evidence>
<name>A0A1B1NB32_9MICO</name>
<proteinExistence type="inferred from homology"/>
<comment type="similarity">
    <text evidence="2">Belongs to the GtrA family.</text>
</comment>
<dbReference type="AlphaFoldDB" id="A0A1B1NB32"/>
<protein>
    <submittedName>
        <fullName evidence="8">Putative sugar translocase</fullName>
    </submittedName>
</protein>
<evidence type="ECO:0000259" key="7">
    <source>
        <dbReference type="Pfam" id="PF04138"/>
    </source>
</evidence>
<dbReference type="STRING" id="1758689.SGUI_1241"/>
<evidence type="ECO:0000256" key="1">
    <source>
        <dbReference type="ARBA" id="ARBA00004141"/>
    </source>
</evidence>
<dbReference type="InterPro" id="IPR051401">
    <property type="entry name" value="GtrA_CellWall_Glycosyl"/>
</dbReference>
<dbReference type="KEGG" id="serj:SGUI_1241"/>
<dbReference type="PANTHER" id="PTHR38459:SF1">
    <property type="entry name" value="PROPHAGE BACTOPRENOL-LINKED GLUCOSE TRANSLOCASE HOMOLOG"/>
    <property type="match status" value="1"/>
</dbReference>
<evidence type="ECO:0000256" key="2">
    <source>
        <dbReference type="ARBA" id="ARBA00009399"/>
    </source>
</evidence>
<dbReference type="InterPro" id="IPR007267">
    <property type="entry name" value="GtrA_DPMS_TM"/>
</dbReference>
<evidence type="ECO:0000256" key="6">
    <source>
        <dbReference type="SAM" id="Phobius"/>
    </source>
</evidence>
<evidence type="ECO:0000256" key="5">
    <source>
        <dbReference type="ARBA" id="ARBA00023136"/>
    </source>
</evidence>
<evidence type="ECO:0000313" key="8">
    <source>
        <dbReference type="EMBL" id="ANS78637.1"/>
    </source>
</evidence>
<organism evidence="8 9">
    <name type="scientific">Serinicoccus hydrothermalis</name>
    <dbReference type="NCBI Taxonomy" id="1758689"/>
    <lineage>
        <taxon>Bacteria</taxon>
        <taxon>Bacillati</taxon>
        <taxon>Actinomycetota</taxon>
        <taxon>Actinomycetes</taxon>
        <taxon>Micrococcales</taxon>
        <taxon>Ornithinimicrobiaceae</taxon>
        <taxon>Serinicoccus</taxon>
    </lineage>
</organism>
<gene>
    <name evidence="8" type="ORF">SGUI_1241</name>
</gene>
<feature type="transmembrane region" description="Helical" evidence="6">
    <location>
        <begin position="7"/>
        <end position="25"/>
    </location>
</feature>
<dbReference type="RefSeq" id="WP_066637686.1">
    <property type="nucleotide sequence ID" value="NZ_CP014989.1"/>
</dbReference>
<feature type="domain" description="GtrA/DPMS transmembrane" evidence="7">
    <location>
        <begin position="6"/>
        <end position="115"/>
    </location>
</feature>
<comment type="subcellular location">
    <subcellularLocation>
        <location evidence="1">Membrane</location>
        <topology evidence="1">Multi-pass membrane protein</topology>
    </subcellularLocation>
</comment>
<keyword evidence="3 6" id="KW-0812">Transmembrane</keyword>
<feature type="transmembrane region" description="Helical" evidence="6">
    <location>
        <begin position="95"/>
        <end position="116"/>
    </location>
</feature>
<dbReference type="Pfam" id="PF04138">
    <property type="entry name" value="GtrA_DPMS_TM"/>
    <property type="match status" value="1"/>
</dbReference>
<keyword evidence="4 6" id="KW-1133">Transmembrane helix</keyword>
<keyword evidence="9" id="KW-1185">Reference proteome</keyword>
<dbReference type="Proteomes" id="UP000092482">
    <property type="component" value="Chromosome"/>
</dbReference>
<evidence type="ECO:0000256" key="4">
    <source>
        <dbReference type="ARBA" id="ARBA00022989"/>
    </source>
</evidence>
<dbReference type="GO" id="GO:0005886">
    <property type="term" value="C:plasma membrane"/>
    <property type="evidence" value="ECO:0007669"/>
    <property type="project" value="TreeGrafter"/>
</dbReference>
<evidence type="ECO:0000256" key="3">
    <source>
        <dbReference type="ARBA" id="ARBA00022692"/>
    </source>
</evidence>
<feature type="transmembrane region" description="Helical" evidence="6">
    <location>
        <begin position="37"/>
        <end position="57"/>
    </location>
</feature>
<dbReference type="GO" id="GO:0000271">
    <property type="term" value="P:polysaccharide biosynthetic process"/>
    <property type="evidence" value="ECO:0007669"/>
    <property type="project" value="InterPro"/>
</dbReference>
<keyword evidence="5 6" id="KW-0472">Membrane</keyword>
<dbReference type="OrthoDB" id="2666802at2"/>